<dbReference type="Proteomes" id="UP000255528">
    <property type="component" value="Unassembled WGS sequence"/>
</dbReference>
<dbReference type="AlphaFoldDB" id="A0A381C393"/>
<reference evidence="2 3" key="1">
    <citation type="submission" date="2018-06" db="EMBL/GenBank/DDBJ databases">
        <authorList>
            <consortium name="Pathogen Informatics"/>
            <person name="Doyle S."/>
        </authorList>
    </citation>
    <scope>NUCLEOTIDE SEQUENCE [LARGE SCALE GENOMIC DNA]</scope>
    <source>
        <strain evidence="2 3">NCTC12119</strain>
    </source>
</reference>
<evidence type="ECO:0000256" key="1">
    <source>
        <dbReference type="SAM" id="SignalP"/>
    </source>
</evidence>
<name>A0A381C393_9ENTR</name>
<proteinExistence type="predicted"/>
<dbReference type="EMBL" id="UIGI01000001">
    <property type="protein sequence ID" value="SUW62378.1"/>
    <property type="molecule type" value="Genomic_DNA"/>
</dbReference>
<accession>A0A381C393</accession>
<evidence type="ECO:0000313" key="2">
    <source>
        <dbReference type="EMBL" id="SUW62378.1"/>
    </source>
</evidence>
<protein>
    <submittedName>
        <fullName evidence="2">Uncharacterized protein</fullName>
    </submittedName>
</protein>
<feature type="signal peptide" evidence="1">
    <location>
        <begin position="1"/>
        <end position="29"/>
    </location>
</feature>
<sequence>MKKRTVKAPSVSVLTLLTLLAYQPLAAYAGRITMQLTDEQELPNGKRLCVYCNSIYTFTHITRSMSCQYTRTFNTDDAE</sequence>
<keyword evidence="1" id="KW-0732">Signal</keyword>
<evidence type="ECO:0000313" key="3">
    <source>
        <dbReference type="Proteomes" id="UP000255528"/>
    </source>
</evidence>
<organism evidence="2 3">
    <name type="scientific">Buttiauxella agrestis</name>
    <dbReference type="NCBI Taxonomy" id="82977"/>
    <lineage>
        <taxon>Bacteria</taxon>
        <taxon>Pseudomonadati</taxon>
        <taxon>Pseudomonadota</taxon>
        <taxon>Gammaproteobacteria</taxon>
        <taxon>Enterobacterales</taxon>
        <taxon>Enterobacteriaceae</taxon>
        <taxon>Buttiauxella</taxon>
    </lineage>
</organism>
<feature type="chain" id="PRO_5016706500" evidence="1">
    <location>
        <begin position="30"/>
        <end position="79"/>
    </location>
</feature>
<gene>
    <name evidence="2" type="ORF">NCTC12119_00807</name>
</gene>